<dbReference type="InterPro" id="IPR050546">
    <property type="entry name" value="Glycosyl_Hydrlase_16"/>
</dbReference>
<dbReference type="InterPro" id="IPR000757">
    <property type="entry name" value="Beta-glucanase-like"/>
</dbReference>
<dbReference type="Gene3D" id="2.60.120.200">
    <property type="match status" value="1"/>
</dbReference>
<gene>
    <name evidence="3" type="ORF">DFP72DRAFT_1059288</name>
</gene>
<evidence type="ECO:0000313" key="3">
    <source>
        <dbReference type="EMBL" id="KAF6764291.1"/>
    </source>
</evidence>
<feature type="domain" description="GH16" evidence="2">
    <location>
        <begin position="10"/>
        <end position="300"/>
    </location>
</feature>
<keyword evidence="1" id="KW-0732">Signal</keyword>
<dbReference type="Proteomes" id="UP000521943">
    <property type="component" value="Unassembled WGS sequence"/>
</dbReference>
<dbReference type="OrthoDB" id="192832at2759"/>
<organism evidence="3 4">
    <name type="scientific">Ephemerocybe angulata</name>
    <dbReference type="NCBI Taxonomy" id="980116"/>
    <lineage>
        <taxon>Eukaryota</taxon>
        <taxon>Fungi</taxon>
        <taxon>Dikarya</taxon>
        <taxon>Basidiomycota</taxon>
        <taxon>Agaricomycotina</taxon>
        <taxon>Agaricomycetes</taxon>
        <taxon>Agaricomycetidae</taxon>
        <taxon>Agaricales</taxon>
        <taxon>Agaricineae</taxon>
        <taxon>Psathyrellaceae</taxon>
        <taxon>Ephemerocybe</taxon>
    </lineage>
</organism>
<evidence type="ECO:0000256" key="1">
    <source>
        <dbReference type="SAM" id="SignalP"/>
    </source>
</evidence>
<protein>
    <submittedName>
        <fullName evidence="3">Endo-beta-glucanase</fullName>
    </submittedName>
</protein>
<reference evidence="3 4" key="1">
    <citation type="submission" date="2020-07" db="EMBL/GenBank/DDBJ databases">
        <title>Comparative genomics of pyrophilous fungi reveals a link between fire events and developmental genes.</title>
        <authorList>
            <consortium name="DOE Joint Genome Institute"/>
            <person name="Steindorff A.S."/>
            <person name="Carver A."/>
            <person name="Calhoun S."/>
            <person name="Stillman K."/>
            <person name="Liu H."/>
            <person name="Lipzen A."/>
            <person name="Pangilinan J."/>
            <person name="Labutti K."/>
            <person name="Bruns T.D."/>
            <person name="Grigoriev I.V."/>
        </authorList>
    </citation>
    <scope>NUCLEOTIDE SEQUENCE [LARGE SCALE GENOMIC DNA]</scope>
    <source>
        <strain evidence="3 4">CBS 144469</strain>
    </source>
</reference>
<comment type="caution">
    <text evidence="3">The sequence shown here is derived from an EMBL/GenBank/DDBJ whole genome shotgun (WGS) entry which is preliminary data.</text>
</comment>
<dbReference type="PANTHER" id="PTHR10963">
    <property type="entry name" value="GLYCOSYL HYDROLASE-RELATED"/>
    <property type="match status" value="1"/>
</dbReference>
<dbReference type="AlphaFoldDB" id="A0A8H6IEY6"/>
<dbReference type="InterPro" id="IPR013320">
    <property type="entry name" value="ConA-like_dom_sf"/>
</dbReference>
<evidence type="ECO:0000313" key="4">
    <source>
        <dbReference type="Proteomes" id="UP000521943"/>
    </source>
</evidence>
<feature type="signal peptide" evidence="1">
    <location>
        <begin position="1"/>
        <end position="18"/>
    </location>
</feature>
<dbReference type="GO" id="GO:0009251">
    <property type="term" value="P:glucan catabolic process"/>
    <property type="evidence" value="ECO:0007669"/>
    <property type="project" value="TreeGrafter"/>
</dbReference>
<dbReference type="GO" id="GO:0004553">
    <property type="term" value="F:hydrolase activity, hydrolyzing O-glycosyl compounds"/>
    <property type="evidence" value="ECO:0007669"/>
    <property type="project" value="InterPro"/>
</dbReference>
<name>A0A8H6IEY6_9AGAR</name>
<dbReference type="CDD" id="cd02181">
    <property type="entry name" value="GH16_fungal_Lam16A_glucanase"/>
    <property type="match status" value="1"/>
</dbReference>
<feature type="chain" id="PRO_5035003228" evidence="1">
    <location>
        <begin position="19"/>
        <end position="340"/>
    </location>
</feature>
<keyword evidence="4" id="KW-1185">Reference proteome</keyword>
<proteinExistence type="predicted"/>
<dbReference type="EMBL" id="JACGCI010000004">
    <property type="protein sequence ID" value="KAF6764291.1"/>
    <property type="molecule type" value="Genomic_DNA"/>
</dbReference>
<sequence length="340" mass="38110">MTRLLTVTLLTYIWLTLASKKPGTKYKLSEEYVGEEFLDLFEFEAIADPTHGRVEYVNSEVAWDEGMVVAEPDSFLLRPDSKSVLSSRGPGRKSFRLKSRHQYGAGTVMIFNIRHMPEGCGTWPAVWTVGMPWPQMGEIDILEGVNDEGPNHVTLHTSHSLYPLQTQGCDMPNNRLQTGQSTKDTCGIGFLGTDYVGCGVKVGASNSYGPAFNRNGGGWYAMERTESFIKVWFWARSSDDTPSGVLESSLWIDTNKWGPPTAYFPSNRYCDLNAKFGLHNIVINLTFCGDWAGNTYRQSGCPSTCIDYVNKNPSAFKKAYFDFHSLRVYDGGRKAFKHNH</sequence>
<dbReference type="SUPFAM" id="SSF49899">
    <property type="entry name" value="Concanavalin A-like lectins/glucanases"/>
    <property type="match status" value="1"/>
</dbReference>
<dbReference type="PANTHER" id="PTHR10963:SF24">
    <property type="entry name" value="GLYCOSIDASE C21B10.07-RELATED"/>
    <property type="match status" value="1"/>
</dbReference>
<dbReference type="Pfam" id="PF26113">
    <property type="entry name" value="GH16_XgeA"/>
    <property type="match status" value="1"/>
</dbReference>
<accession>A0A8H6IEY6</accession>
<evidence type="ECO:0000259" key="2">
    <source>
        <dbReference type="PROSITE" id="PS51762"/>
    </source>
</evidence>
<dbReference type="PROSITE" id="PS51762">
    <property type="entry name" value="GH16_2"/>
    <property type="match status" value="1"/>
</dbReference>